<sequence>MAVTPGITQGASENSGMSRVIGNIGPLSSGPDMVPLNANMGTFLPGADNSTELVLISFSLCTLT</sequence>
<dbReference type="Gramene" id="HORVU.MOREX.r3.3HG0310080.1">
    <property type="protein sequence ID" value="HORVU.MOREX.r3.3HG0310080.1.CDS1"/>
    <property type="gene ID" value="HORVU.MOREX.r3.3HG0310080"/>
</dbReference>
<evidence type="ECO:0000313" key="2">
    <source>
        <dbReference type="Proteomes" id="UP000011116"/>
    </source>
</evidence>
<dbReference type="EnsemblPlants" id="HORVU.MOREX.r3.3HG0310080.1">
    <property type="protein sequence ID" value="HORVU.MOREX.r3.3HG0310080.1.CDS1"/>
    <property type="gene ID" value="HORVU.MOREX.r3.3HG0310080"/>
</dbReference>
<reference evidence="2" key="1">
    <citation type="journal article" date="2012" name="Nature">
        <title>A physical, genetic and functional sequence assembly of the barley genome.</title>
        <authorList>
            <consortium name="The International Barley Genome Sequencing Consortium"/>
            <person name="Mayer K.F."/>
            <person name="Waugh R."/>
            <person name="Brown J.W."/>
            <person name="Schulman A."/>
            <person name="Langridge P."/>
            <person name="Platzer M."/>
            <person name="Fincher G.B."/>
            <person name="Muehlbauer G.J."/>
            <person name="Sato K."/>
            <person name="Close T.J."/>
            <person name="Wise R.P."/>
            <person name="Stein N."/>
        </authorList>
    </citation>
    <scope>NUCLEOTIDE SEQUENCE [LARGE SCALE GENOMIC DNA]</scope>
    <source>
        <strain evidence="2">cv. Morex</strain>
    </source>
</reference>
<reference evidence="1" key="3">
    <citation type="submission" date="2022-01" db="UniProtKB">
        <authorList>
            <consortium name="EnsemblPlants"/>
        </authorList>
    </citation>
    <scope>IDENTIFICATION</scope>
    <source>
        <strain evidence="1">subsp. vulgare</strain>
    </source>
</reference>
<keyword evidence="2" id="KW-1185">Reference proteome</keyword>
<protein>
    <submittedName>
        <fullName evidence="1">Uncharacterized protein</fullName>
    </submittedName>
</protein>
<accession>A0A8I6X677</accession>
<name>A0A8I6X677_HORVV</name>
<dbReference type="AlphaFoldDB" id="A0A8I6X677"/>
<evidence type="ECO:0000313" key="1">
    <source>
        <dbReference type="EnsemblPlants" id="HORVU.MOREX.r3.3HG0310080.1.CDS1"/>
    </source>
</evidence>
<reference evidence="1" key="2">
    <citation type="submission" date="2020-10" db="EMBL/GenBank/DDBJ databases">
        <authorList>
            <person name="Scholz U."/>
            <person name="Mascher M."/>
            <person name="Fiebig A."/>
        </authorList>
    </citation>
    <scope>NUCLEOTIDE SEQUENCE [LARGE SCALE GENOMIC DNA]</scope>
    <source>
        <strain evidence="1">cv. Morex</strain>
    </source>
</reference>
<dbReference type="Proteomes" id="UP000011116">
    <property type="component" value="Chromosome 3H"/>
</dbReference>
<organism evidence="1 2">
    <name type="scientific">Hordeum vulgare subsp. vulgare</name>
    <name type="common">Domesticated barley</name>
    <dbReference type="NCBI Taxonomy" id="112509"/>
    <lineage>
        <taxon>Eukaryota</taxon>
        <taxon>Viridiplantae</taxon>
        <taxon>Streptophyta</taxon>
        <taxon>Embryophyta</taxon>
        <taxon>Tracheophyta</taxon>
        <taxon>Spermatophyta</taxon>
        <taxon>Magnoliopsida</taxon>
        <taxon>Liliopsida</taxon>
        <taxon>Poales</taxon>
        <taxon>Poaceae</taxon>
        <taxon>BOP clade</taxon>
        <taxon>Pooideae</taxon>
        <taxon>Triticodae</taxon>
        <taxon>Triticeae</taxon>
        <taxon>Hordeinae</taxon>
        <taxon>Hordeum</taxon>
    </lineage>
</organism>
<proteinExistence type="predicted"/>